<accession>A0A5N6BVY3</accession>
<dbReference type="PANTHER" id="PTHR36172">
    <property type="match status" value="1"/>
</dbReference>
<keyword evidence="11" id="KW-1185">Reference proteome</keyword>
<dbReference type="GO" id="GO:0032196">
    <property type="term" value="P:transposition"/>
    <property type="evidence" value="ECO:0007669"/>
    <property type="project" value="UniProtKB-KW"/>
</dbReference>
<comment type="caution">
    <text evidence="10">The sequence shown here is derived from an EMBL/GenBank/DDBJ whole genome shotgun (WGS) entry which is preliminary data.</text>
</comment>
<dbReference type="NCBIfam" id="NF040570">
    <property type="entry name" value="guided_TnpB"/>
    <property type="match status" value="1"/>
</dbReference>
<evidence type="ECO:0000313" key="10">
    <source>
        <dbReference type="EMBL" id="KAB8184612.1"/>
    </source>
</evidence>
<dbReference type="GO" id="GO:0003677">
    <property type="term" value="F:DNA binding"/>
    <property type="evidence" value="ECO:0007669"/>
    <property type="project" value="UniProtKB-KW"/>
</dbReference>
<keyword evidence="2" id="KW-0815">Transposition</keyword>
<dbReference type="InterPro" id="IPR051491">
    <property type="entry name" value="Recombinase/Transposase-rel"/>
</dbReference>
<dbReference type="Pfam" id="PF01385">
    <property type="entry name" value="OrfB_IS605"/>
    <property type="match status" value="1"/>
</dbReference>
<keyword evidence="3" id="KW-0479">Metal-binding</keyword>
<dbReference type="Pfam" id="PF07282">
    <property type="entry name" value="Cas12f1-like_TNB"/>
    <property type="match status" value="1"/>
</dbReference>
<evidence type="ECO:0000256" key="2">
    <source>
        <dbReference type="ARBA" id="ARBA00022578"/>
    </source>
</evidence>
<evidence type="ECO:0000259" key="7">
    <source>
        <dbReference type="Pfam" id="PF01385"/>
    </source>
</evidence>
<protein>
    <submittedName>
        <fullName evidence="10">IS200/IS605 family element transposase accessory protein TnpB</fullName>
    </submittedName>
</protein>
<dbReference type="Pfam" id="PF12323">
    <property type="entry name" value="HTH_OrfB_IS605"/>
    <property type="match status" value="1"/>
</dbReference>
<evidence type="ECO:0000259" key="9">
    <source>
        <dbReference type="Pfam" id="PF12323"/>
    </source>
</evidence>
<evidence type="ECO:0000256" key="5">
    <source>
        <dbReference type="ARBA" id="ARBA00023125"/>
    </source>
</evidence>
<gene>
    <name evidence="10" type="ORF">FH610_016145</name>
</gene>
<dbReference type="Proteomes" id="UP000313066">
    <property type="component" value="Unassembled WGS sequence"/>
</dbReference>
<dbReference type="GO" id="GO:0046872">
    <property type="term" value="F:metal ion binding"/>
    <property type="evidence" value="ECO:0007669"/>
    <property type="project" value="UniProtKB-KW"/>
</dbReference>
<keyword evidence="4" id="KW-0862">Zinc</keyword>
<dbReference type="AlphaFoldDB" id="A0A5N6BVY3"/>
<dbReference type="EMBL" id="VDMA02000007">
    <property type="protein sequence ID" value="KAB8184612.1"/>
    <property type="molecule type" value="Genomic_DNA"/>
</dbReference>
<evidence type="ECO:0000256" key="3">
    <source>
        <dbReference type="ARBA" id="ARBA00022723"/>
    </source>
</evidence>
<evidence type="ECO:0000259" key="8">
    <source>
        <dbReference type="Pfam" id="PF07282"/>
    </source>
</evidence>
<evidence type="ECO:0000256" key="4">
    <source>
        <dbReference type="ARBA" id="ARBA00022833"/>
    </source>
</evidence>
<comment type="similarity">
    <text evidence="1">In the C-terminal section; belongs to the transposase 35 family.</text>
</comment>
<feature type="domain" description="Transposase putative helix-turn-helix" evidence="9">
    <location>
        <begin position="1"/>
        <end position="44"/>
    </location>
</feature>
<keyword evidence="5" id="KW-0238">DNA-binding</keyword>
<reference evidence="10 11" key="1">
    <citation type="submission" date="2019-10" db="EMBL/GenBank/DDBJ databases">
        <title>Nonomuraea sp. nov., isolated from Phyllanthus amarus.</title>
        <authorList>
            <person name="Klykleung N."/>
            <person name="Tanasupawat S."/>
        </authorList>
    </citation>
    <scope>NUCLEOTIDE SEQUENCE [LARGE SCALE GENOMIC DNA]</scope>
    <source>
        <strain evidence="10 11">CR1-09</strain>
    </source>
</reference>
<feature type="domain" description="Probable transposase IS891/IS1136/IS1341" evidence="7">
    <location>
        <begin position="163"/>
        <end position="274"/>
    </location>
</feature>
<name>A0A5N6BVY3_9ACTN</name>
<dbReference type="GO" id="GO:0006310">
    <property type="term" value="P:DNA recombination"/>
    <property type="evidence" value="ECO:0007669"/>
    <property type="project" value="UniProtKB-KW"/>
</dbReference>
<evidence type="ECO:0000256" key="6">
    <source>
        <dbReference type="ARBA" id="ARBA00023172"/>
    </source>
</evidence>
<dbReference type="InterPro" id="IPR001959">
    <property type="entry name" value="Transposase"/>
</dbReference>
<dbReference type="InterPro" id="IPR021027">
    <property type="entry name" value="Transposase_put_HTH"/>
</dbReference>
<evidence type="ECO:0000313" key="11">
    <source>
        <dbReference type="Proteomes" id="UP000313066"/>
    </source>
</evidence>
<dbReference type="InterPro" id="IPR010095">
    <property type="entry name" value="Cas12f1-like_TNB"/>
</dbReference>
<sequence>MLTGRRYLLAFTPEQETLAELIGDACRAVWNTALEQRRAYRQRGAFTGYVEQARQLAEAKKDFPWLAEAPSHTLQQTLRDLEKACKTHGTFKVRWRSKRKSPPSFRFPDPRHLAVERVSHRWGRVRLPKLGWVRFRWTRPLGGRVRNATVRKDGRRWYIAFCVEDGLVELAPNGKAPVGVDRGVKVAVVTSGGWMCDREFFTPGETIRLKRLQQQLARQRKESTRRAATRAKLARLNARIRNRRADFLAWTANRLTRDHGLIVVEDLKVKNMTASAKGTMERPGSRVRQKAGLNRAILAKGWGGLLTALEHKARYNGSRVVRVPAAYTSQRCSACGQVDAKSRESQAVFACTSCTYAGNADVNAAKNILAAGLAVTGRGDLAIGRSAKRQPPETRAA</sequence>
<proteinExistence type="inferred from homology"/>
<dbReference type="RefSeq" id="WP_139575262.1">
    <property type="nucleotide sequence ID" value="NZ_VDMA02000007.1"/>
</dbReference>
<organism evidence="10 11">
    <name type="scientific">Microbispora catharanthi</name>
    <dbReference type="NCBI Taxonomy" id="1712871"/>
    <lineage>
        <taxon>Bacteria</taxon>
        <taxon>Bacillati</taxon>
        <taxon>Actinomycetota</taxon>
        <taxon>Actinomycetes</taxon>
        <taxon>Streptosporangiales</taxon>
        <taxon>Streptosporangiaceae</taxon>
        <taxon>Microbispora</taxon>
    </lineage>
</organism>
<evidence type="ECO:0000256" key="1">
    <source>
        <dbReference type="ARBA" id="ARBA00008761"/>
    </source>
</evidence>
<keyword evidence="6" id="KW-0233">DNA recombination</keyword>
<feature type="domain" description="Cas12f1-like TNB" evidence="8">
    <location>
        <begin position="302"/>
        <end position="368"/>
    </location>
</feature>
<dbReference type="PANTHER" id="PTHR36172:SF1">
    <property type="entry name" value="RESOLVASE-RELATED"/>
    <property type="match status" value="1"/>
</dbReference>